<feature type="transmembrane region" description="Helical" evidence="1">
    <location>
        <begin position="341"/>
        <end position="359"/>
    </location>
</feature>
<dbReference type="InterPro" id="IPR011701">
    <property type="entry name" value="MFS"/>
</dbReference>
<dbReference type="Pfam" id="PF07690">
    <property type="entry name" value="MFS_1"/>
    <property type="match status" value="1"/>
</dbReference>
<dbReference type="AlphaFoldDB" id="A0A0M4T4U1"/>
<gene>
    <name evidence="2" type="ORF">ACX27_15105</name>
</gene>
<dbReference type="Proteomes" id="UP000062645">
    <property type="component" value="Chromosome"/>
</dbReference>
<evidence type="ECO:0000313" key="2">
    <source>
        <dbReference type="EMBL" id="ALF53879.1"/>
    </source>
</evidence>
<feature type="transmembrane region" description="Helical" evidence="1">
    <location>
        <begin position="172"/>
        <end position="196"/>
    </location>
</feature>
<reference evidence="2 3" key="2">
    <citation type="journal article" date="2016" name="Genome Announc.">
        <title>Draft Genome Sequence of the N2-Fixing Cyanobacterium Nostoc piscinale CENA21, Isolated from the Brazilian Amazon Floodplain.</title>
        <authorList>
            <person name="Leao T."/>
            <person name="Guimaraes P.I."/>
            <person name="de Melo A.G."/>
            <person name="Ramos R.T."/>
            <person name="Leao P.N."/>
            <person name="Silva A."/>
            <person name="Fiore M.F."/>
            <person name="Schneider M.P."/>
        </authorList>
    </citation>
    <scope>NUCLEOTIDE SEQUENCE [LARGE SCALE GENOMIC DNA]</scope>
    <source>
        <strain evidence="2 3">CENA21</strain>
    </source>
</reference>
<dbReference type="RefSeq" id="WP_062293995.1">
    <property type="nucleotide sequence ID" value="NZ_CP012036.1"/>
</dbReference>
<dbReference type="KEGG" id="npz:ACX27_15105"/>
<dbReference type="Gene3D" id="1.20.1250.20">
    <property type="entry name" value="MFS general substrate transporter like domains"/>
    <property type="match status" value="1"/>
</dbReference>
<feature type="transmembrane region" description="Helical" evidence="1">
    <location>
        <begin position="12"/>
        <end position="31"/>
    </location>
</feature>
<feature type="transmembrane region" description="Helical" evidence="1">
    <location>
        <begin position="258"/>
        <end position="278"/>
    </location>
</feature>
<dbReference type="PANTHER" id="PTHR23528">
    <property type="match status" value="1"/>
</dbReference>
<organism evidence="2 3">
    <name type="scientific">Nostoc piscinale CENA21</name>
    <dbReference type="NCBI Taxonomy" id="224013"/>
    <lineage>
        <taxon>Bacteria</taxon>
        <taxon>Bacillati</taxon>
        <taxon>Cyanobacteriota</taxon>
        <taxon>Cyanophyceae</taxon>
        <taxon>Nostocales</taxon>
        <taxon>Nostocaceae</taxon>
        <taxon>Nostoc</taxon>
    </lineage>
</organism>
<proteinExistence type="predicted"/>
<feature type="transmembrane region" description="Helical" evidence="1">
    <location>
        <begin position="216"/>
        <end position="238"/>
    </location>
</feature>
<keyword evidence="1" id="KW-1133">Transmembrane helix</keyword>
<feature type="transmembrane region" description="Helical" evidence="1">
    <location>
        <begin position="284"/>
        <end position="302"/>
    </location>
</feature>
<sequence length="396" mass="41721">MSIARSPAQVLWLQVLALAAVQGAISLAWLIYNSYLPQLLTQFGFSASLAAGILVIENALSAVLEPVMGGLSDQSQRWVGSRFPFISVGVILSSALLIAIPCIVTFVQPTGIMRSLLPLTLVAWALAMTIFRSPAMALLWKYATPPQLPSAVSVVTLVGGTIGAFRPIANQYILSFGAVFAFAIASVVMLAVAGLLRWLNPPETPNFQAETTTAKLPYPTLSLIFATGIGVAWGTRLLMTTLTQLLKLQFSGQNIDMLLVYIGLAIAISALPAGVFAVKLGNSRAMLVGVVATIISILAIAFTGAILPLIVLLVPSFSTIINGVIPLALDLMPPKWAGLGIGTYFGGFALAMSLFGWLFPQAAKIPPISSGLFCALAFLLVGICVTTANQGFKKMV</sequence>
<reference evidence="3" key="1">
    <citation type="submission" date="2015-07" db="EMBL/GenBank/DDBJ databases">
        <title>Genome Of Nitrogen-Fixing Cyanobacterium Nostoc piscinale CENA21 From Solimoes/Amazon River Floodplain Sediments And Comparative Genomics To Uncover Biosynthetic Natural Products Potential.</title>
        <authorList>
            <person name="Leao T.F."/>
            <person name="Leao P.N."/>
            <person name="Guimaraes P.I."/>
            <person name="de Melo A.G.C."/>
            <person name="Ramos R.T.J."/>
            <person name="Silva A."/>
            <person name="Fiore M.F."/>
            <person name="Schneider M.P.C."/>
        </authorList>
    </citation>
    <scope>NUCLEOTIDE SEQUENCE [LARGE SCALE GENOMIC DNA]</scope>
    <source>
        <strain evidence="3">CENA21</strain>
    </source>
</reference>
<feature type="transmembrane region" description="Helical" evidence="1">
    <location>
        <begin position="146"/>
        <end position="165"/>
    </location>
</feature>
<dbReference type="GO" id="GO:0022857">
    <property type="term" value="F:transmembrane transporter activity"/>
    <property type="evidence" value="ECO:0007669"/>
    <property type="project" value="InterPro"/>
</dbReference>
<feature type="transmembrane region" description="Helical" evidence="1">
    <location>
        <begin position="371"/>
        <end position="392"/>
    </location>
</feature>
<dbReference type="PANTHER" id="PTHR23528:SF1">
    <property type="entry name" value="MAJOR FACILITATOR SUPERFAMILY (MFS) PROFILE DOMAIN-CONTAINING PROTEIN"/>
    <property type="match status" value="1"/>
</dbReference>
<dbReference type="EMBL" id="CP012036">
    <property type="protein sequence ID" value="ALF53879.1"/>
    <property type="molecule type" value="Genomic_DNA"/>
</dbReference>
<dbReference type="STRING" id="224013.ACX27_15105"/>
<feature type="transmembrane region" description="Helical" evidence="1">
    <location>
        <begin position="84"/>
        <end position="107"/>
    </location>
</feature>
<accession>A0A0M4T4U1</accession>
<evidence type="ECO:0000256" key="1">
    <source>
        <dbReference type="SAM" id="Phobius"/>
    </source>
</evidence>
<feature type="transmembrane region" description="Helical" evidence="1">
    <location>
        <begin position="309"/>
        <end position="329"/>
    </location>
</feature>
<dbReference type="SUPFAM" id="SSF103473">
    <property type="entry name" value="MFS general substrate transporter"/>
    <property type="match status" value="1"/>
</dbReference>
<dbReference type="InterPro" id="IPR036259">
    <property type="entry name" value="MFS_trans_sf"/>
</dbReference>
<dbReference type="PATRIC" id="fig|224013.5.peg.3645"/>
<protein>
    <submittedName>
        <fullName evidence="2">MFS transporter</fullName>
    </submittedName>
</protein>
<keyword evidence="3" id="KW-1185">Reference proteome</keyword>
<keyword evidence="1" id="KW-0812">Transmembrane</keyword>
<feature type="transmembrane region" description="Helical" evidence="1">
    <location>
        <begin position="43"/>
        <end position="64"/>
    </location>
</feature>
<feature type="transmembrane region" description="Helical" evidence="1">
    <location>
        <begin position="119"/>
        <end position="140"/>
    </location>
</feature>
<name>A0A0M4T4U1_9NOSO</name>
<keyword evidence="1" id="KW-0472">Membrane</keyword>
<evidence type="ECO:0000313" key="3">
    <source>
        <dbReference type="Proteomes" id="UP000062645"/>
    </source>
</evidence>
<dbReference type="OrthoDB" id="457462at2"/>